<reference evidence="10 11" key="1">
    <citation type="submission" date="2019-06" db="EMBL/GenBank/DDBJ databases">
        <title>Psychrobacillus vulpis sp. nov., a new species isolated from feces of a red fox that inhabits in The Tablas de Daimiel Natural Park, Albacete, Spain.</title>
        <authorList>
            <person name="Rodriguez M."/>
            <person name="Reina J.C."/>
            <person name="Bejar V."/>
            <person name="Llamas I."/>
        </authorList>
    </citation>
    <scope>NUCLEOTIDE SEQUENCE [LARGE SCALE GENOMIC DNA]</scope>
    <source>
        <strain evidence="10 11">Z8</strain>
    </source>
</reference>
<evidence type="ECO:0000256" key="2">
    <source>
        <dbReference type="ARBA" id="ARBA00022475"/>
    </source>
</evidence>
<evidence type="ECO:0000313" key="11">
    <source>
        <dbReference type="Proteomes" id="UP000316626"/>
    </source>
</evidence>
<evidence type="ECO:0000313" key="10">
    <source>
        <dbReference type="EMBL" id="TQR19398.1"/>
    </source>
</evidence>
<accession>A0A544TPK8</accession>
<dbReference type="PROSITE" id="PS50111">
    <property type="entry name" value="CHEMOTAXIS_TRANSDUC_2"/>
    <property type="match status" value="1"/>
</dbReference>
<dbReference type="Gene3D" id="6.10.340.10">
    <property type="match status" value="1"/>
</dbReference>
<dbReference type="OrthoDB" id="369835at2"/>
<feature type="domain" description="Methyl-accepting transducer" evidence="8">
    <location>
        <begin position="284"/>
        <end position="520"/>
    </location>
</feature>
<keyword evidence="7" id="KW-0812">Transmembrane</keyword>
<comment type="subcellular location">
    <subcellularLocation>
        <location evidence="1">Cell membrane</location>
    </subcellularLocation>
</comment>
<gene>
    <name evidence="10" type="ORF">FG384_12155</name>
</gene>
<keyword evidence="2" id="KW-1003">Cell membrane</keyword>
<dbReference type="Proteomes" id="UP000316626">
    <property type="component" value="Unassembled WGS sequence"/>
</dbReference>
<keyword evidence="4 6" id="KW-0807">Transducer</keyword>
<comment type="similarity">
    <text evidence="5">Belongs to the methyl-accepting chemotaxis (MCP) protein family.</text>
</comment>
<dbReference type="CDD" id="cd06225">
    <property type="entry name" value="HAMP"/>
    <property type="match status" value="1"/>
</dbReference>
<dbReference type="GO" id="GO:0007165">
    <property type="term" value="P:signal transduction"/>
    <property type="evidence" value="ECO:0007669"/>
    <property type="project" value="UniProtKB-KW"/>
</dbReference>
<dbReference type="PANTHER" id="PTHR32089">
    <property type="entry name" value="METHYL-ACCEPTING CHEMOTAXIS PROTEIN MCPB"/>
    <property type="match status" value="1"/>
</dbReference>
<feature type="transmembrane region" description="Helical" evidence="7">
    <location>
        <begin position="193"/>
        <end position="212"/>
    </location>
</feature>
<evidence type="ECO:0000259" key="8">
    <source>
        <dbReference type="PROSITE" id="PS50111"/>
    </source>
</evidence>
<dbReference type="CDD" id="cd11386">
    <property type="entry name" value="MCP_signal"/>
    <property type="match status" value="1"/>
</dbReference>
<keyword evidence="3 7" id="KW-0472">Membrane</keyword>
<evidence type="ECO:0000256" key="3">
    <source>
        <dbReference type="ARBA" id="ARBA00023136"/>
    </source>
</evidence>
<proteinExistence type="inferred from homology"/>
<keyword evidence="7" id="KW-1133">Transmembrane helix</keyword>
<dbReference type="Pfam" id="PF00015">
    <property type="entry name" value="MCPsignal"/>
    <property type="match status" value="1"/>
</dbReference>
<protein>
    <submittedName>
        <fullName evidence="10">Methyl-accepting chemotaxis protein</fullName>
    </submittedName>
</protein>
<organism evidence="10 11">
    <name type="scientific">Psychrobacillus vulpis</name>
    <dbReference type="NCBI Taxonomy" id="2325572"/>
    <lineage>
        <taxon>Bacteria</taxon>
        <taxon>Bacillati</taxon>
        <taxon>Bacillota</taxon>
        <taxon>Bacilli</taxon>
        <taxon>Bacillales</taxon>
        <taxon>Bacillaceae</taxon>
        <taxon>Psychrobacillus</taxon>
    </lineage>
</organism>
<dbReference type="InterPro" id="IPR003660">
    <property type="entry name" value="HAMP_dom"/>
</dbReference>
<dbReference type="SMART" id="SM00283">
    <property type="entry name" value="MA"/>
    <property type="match status" value="1"/>
</dbReference>
<evidence type="ECO:0000256" key="6">
    <source>
        <dbReference type="PROSITE-ProRule" id="PRU00284"/>
    </source>
</evidence>
<dbReference type="Gene3D" id="1.10.287.950">
    <property type="entry name" value="Methyl-accepting chemotaxis protein"/>
    <property type="match status" value="1"/>
</dbReference>
<evidence type="ECO:0000256" key="7">
    <source>
        <dbReference type="SAM" id="Phobius"/>
    </source>
</evidence>
<evidence type="ECO:0000256" key="5">
    <source>
        <dbReference type="ARBA" id="ARBA00029447"/>
    </source>
</evidence>
<feature type="transmembrane region" description="Helical" evidence="7">
    <location>
        <begin position="7"/>
        <end position="29"/>
    </location>
</feature>
<dbReference type="InterPro" id="IPR004089">
    <property type="entry name" value="MCPsignal_dom"/>
</dbReference>
<comment type="caution">
    <text evidence="10">The sequence shown here is derived from an EMBL/GenBank/DDBJ whole genome shotgun (WGS) entry which is preliminary data.</text>
</comment>
<dbReference type="PROSITE" id="PS50885">
    <property type="entry name" value="HAMP"/>
    <property type="match status" value="1"/>
</dbReference>
<feature type="domain" description="HAMP" evidence="9">
    <location>
        <begin position="213"/>
        <end position="265"/>
    </location>
</feature>
<evidence type="ECO:0000259" key="9">
    <source>
        <dbReference type="PROSITE" id="PS50885"/>
    </source>
</evidence>
<dbReference type="EMBL" id="VDGI01000013">
    <property type="protein sequence ID" value="TQR19398.1"/>
    <property type="molecule type" value="Genomic_DNA"/>
</dbReference>
<dbReference type="PANTHER" id="PTHR32089:SF112">
    <property type="entry name" value="LYSOZYME-LIKE PROTEIN-RELATED"/>
    <property type="match status" value="1"/>
</dbReference>
<dbReference type="PROSITE" id="PS51257">
    <property type="entry name" value="PROKAR_LIPOPROTEIN"/>
    <property type="match status" value="1"/>
</dbReference>
<keyword evidence="11" id="KW-1185">Reference proteome</keyword>
<dbReference type="SMART" id="SM00304">
    <property type="entry name" value="HAMP"/>
    <property type="match status" value="1"/>
</dbReference>
<evidence type="ECO:0000256" key="1">
    <source>
        <dbReference type="ARBA" id="ARBA00004236"/>
    </source>
</evidence>
<dbReference type="Pfam" id="PF00672">
    <property type="entry name" value="HAMP"/>
    <property type="match status" value="1"/>
</dbReference>
<dbReference type="RefSeq" id="WP_142642876.1">
    <property type="nucleotide sequence ID" value="NZ_VDGI01000013.1"/>
</dbReference>
<sequence length="581" mass="63660">MRSSLKIKMLMVFSILLIISCFLISFFVYRSSLDLVKETVGQQNLAMIDHAISKIDDKGYQNLEINAKKEGYYQELQKELGSVKEFYEVSSLYTMSRVKKGEDYEYYYMVDSTPSEGSTIGVQEESPESYPKMRQVFETGKVQFQLSNDAEYGAVLAIYAPIKNMAGDVIGLLGADLDATEVYEAMDTNQMKIITITLIVLLVGICIVYFFTDYLTKPIRKLTSQVRKIGNGDLTVVIETGRKDEIGLLTQAFQQMVLDLQNIILGINVGSKQLIDTTNSVAKSSEKASEAISLISASVQEVSAGAHAQYKSSEESSVTLEQMSEGIQQIAEASSNVSQLSSISLQNVELGNSSIEKVIHQMNVIHQSVQLSANAIKKLENQSNEVSLIINIIRDIATQTNLLALNAAIEAARAGESGKGFAVVAEEVRKLAEQSEKSANSISDLISKINVDTNLTVQTMNVVTGNVEDGIQAVEEAGKSFESILHSVQGVVSHTKQVSVTSEEMSAFSEEITAGIMETTMLANKAAKATESVADRTIEQENYNQDILNAVLRLNKMVKELEKTVSKFDVGVKNTDSPDVI</sequence>
<evidence type="ECO:0000256" key="4">
    <source>
        <dbReference type="ARBA" id="ARBA00023224"/>
    </source>
</evidence>
<name>A0A544TPK8_9BACI</name>
<dbReference type="AlphaFoldDB" id="A0A544TPK8"/>
<dbReference type="SUPFAM" id="SSF58104">
    <property type="entry name" value="Methyl-accepting chemotaxis protein (MCP) signaling domain"/>
    <property type="match status" value="1"/>
</dbReference>
<dbReference type="GO" id="GO:0005886">
    <property type="term" value="C:plasma membrane"/>
    <property type="evidence" value="ECO:0007669"/>
    <property type="project" value="UniProtKB-SubCell"/>
</dbReference>